<evidence type="ECO:0000313" key="1">
    <source>
        <dbReference type="EMBL" id="MDN7799429.1"/>
    </source>
</evidence>
<protein>
    <submittedName>
        <fullName evidence="1">Uncharacterized protein</fullName>
    </submittedName>
</protein>
<reference evidence="1" key="1">
    <citation type="submission" date="2023-07" db="EMBL/GenBank/DDBJ databases">
        <title>A collection of bacterial strains from the Burkholderia cepacia Research Laboratory and Repository.</title>
        <authorList>
            <person name="Lipuma J."/>
            <person name="Spilker T."/>
            <person name="Caverly L."/>
        </authorList>
    </citation>
    <scope>NUCLEOTIDE SEQUENCE</scope>
    <source>
        <strain evidence="1">AU44268</strain>
    </source>
</reference>
<comment type="caution">
    <text evidence="1">The sequence shown here is derived from an EMBL/GenBank/DDBJ whole genome shotgun (WGS) entry which is preliminary data.</text>
</comment>
<sequence>MTQTLLPCEPFSDGELAFFRRFIREPSASRNSMLASTVEQWGFCERHTLGLLAVCASIPRAGLNAAAVLYQRMIRNAAVILRRCASTDDGCAHLLRNEEPCPMCELGLNENSAGLIRREWLALPQSLERLRSLLNDTYDRWSPLVCGTCVHLATGPLCRRHAADALPVGREAIGVSTSDVCAVDGELALLDTLDQQLSTYLATFLPESAGVDTGEGVATLIAAAGWCTGWEMLSLALGYRLVGGTARGC</sequence>
<dbReference type="AlphaFoldDB" id="A0AAW7TBG8"/>
<organism evidence="1 2">
    <name type="scientific">Burkholderia vietnamiensis</name>
    <dbReference type="NCBI Taxonomy" id="60552"/>
    <lineage>
        <taxon>Bacteria</taxon>
        <taxon>Pseudomonadati</taxon>
        <taxon>Pseudomonadota</taxon>
        <taxon>Betaproteobacteria</taxon>
        <taxon>Burkholderiales</taxon>
        <taxon>Burkholderiaceae</taxon>
        <taxon>Burkholderia</taxon>
        <taxon>Burkholderia cepacia complex</taxon>
    </lineage>
</organism>
<accession>A0AAW7TBG8</accession>
<dbReference type="RefSeq" id="WP_261505635.1">
    <property type="nucleotide sequence ID" value="NZ_JAUJRV010000046.1"/>
</dbReference>
<gene>
    <name evidence="1" type="ORF">QZM33_31310</name>
</gene>
<proteinExistence type="predicted"/>
<name>A0AAW7TBG8_BURVI</name>
<dbReference type="EMBL" id="JAUJRV010000046">
    <property type="protein sequence ID" value="MDN7799429.1"/>
    <property type="molecule type" value="Genomic_DNA"/>
</dbReference>
<dbReference type="Proteomes" id="UP001171620">
    <property type="component" value="Unassembled WGS sequence"/>
</dbReference>
<evidence type="ECO:0000313" key="2">
    <source>
        <dbReference type="Proteomes" id="UP001171620"/>
    </source>
</evidence>